<gene>
    <name evidence="9" type="ORF">LSH36_1560g00029</name>
</gene>
<dbReference type="PANTHER" id="PTHR43462:SF1">
    <property type="entry name" value="ALANYL-TRNA EDITING PROTEIN AARSD1"/>
    <property type="match status" value="1"/>
</dbReference>
<dbReference type="GO" id="GO:0002196">
    <property type="term" value="F:Ser-tRNA(Ala) deacylase activity"/>
    <property type="evidence" value="ECO:0007669"/>
    <property type="project" value="TreeGrafter"/>
</dbReference>
<dbReference type="EMBL" id="JAODUP010001559">
    <property type="protein sequence ID" value="KAK2139912.1"/>
    <property type="molecule type" value="Genomic_DNA"/>
</dbReference>
<evidence type="ECO:0000313" key="9">
    <source>
        <dbReference type="EMBL" id="KAK2139912.1"/>
    </source>
</evidence>
<proteinExistence type="inferred from homology"/>
<keyword evidence="4" id="KW-0963">Cytoplasm</keyword>
<dbReference type="GO" id="GO:0005524">
    <property type="term" value="F:ATP binding"/>
    <property type="evidence" value="ECO:0007669"/>
    <property type="project" value="InterPro"/>
</dbReference>
<dbReference type="GO" id="GO:0046872">
    <property type="term" value="F:metal ion binding"/>
    <property type="evidence" value="ECO:0007669"/>
    <property type="project" value="UniProtKB-KW"/>
</dbReference>
<dbReference type="GO" id="GO:0005737">
    <property type="term" value="C:cytoplasm"/>
    <property type="evidence" value="ECO:0007669"/>
    <property type="project" value="UniProtKB-SubCell"/>
</dbReference>
<dbReference type="GO" id="GO:0004812">
    <property type="term" value="F:aminoacyl-tRNA ligase activity"/>
    <property type="evidence" value="ECO:0007669"/>
    <property type="project" value="InterPro"/>
</dbReference>
<comment type="caution">
    <text evidence="9">The sequence shown here is derived from an EMBL/GenBank/DDBJ whole genome shotgun (WGS) entry which is preliminary data.</text>
</comment>
<dbReference type="GO" id="GO:0043039">
    <property type="term" value="P:tRNA aminoacylation"/>
    <property type="evidence" value="ECO:0007669"/>
    <property type="project" value="InterPro"/>
</dbReference>
<evidence type="ECO:0000256" key="6">
    <source>
        <dbReference type="ARBA" id="ARBA00022833"/>
    </source>
</evidence>
<dbReference type="FunFam" id="3.30.980.10:FF:000007">
    <property type="entry name" value="alanyl-tRNA editing protein Aarsd1"/>
    <property type="match status" value="1"/>
</dbReference>
<comment type="cofactor">
    <cofactor evidence="1">
        <name>Zn(2+)</name>
        <dbReference type="ChEBI" id="CHEBI:29105"/>
    </cofactor>
</comment>
<sequence>MLYIIIQTINDIDVLRVTRRGASAVHFVPAPLDPGTEALVKLDWDRRWDHMQQHSAQHLITALVDKKYNISTTSWNLGEKFSFIELDTANITPDQMSDVEQTANELIQKGVEVYPTLYESTDHLDLLKVRTRGLPEDHVGVVRVVTIEDIDTNMCCGTHVSNLSHLQAVKLLCVEKGKKNKLNLVFVAGKRMLKYLAELYKREKMLTDRLKGSPDQHVQLLEKLQKSCKALNKNSVSLLREVACLQAKLYLNQNPRPPFLSIHRKEGDNEYMNMVVNELNDKSIIAFITIGDNNGQGQFLLAGPEEDVIDLGPRIADVIDGKGSAQRERYQGKANKMSRRSDAEKVIQDYIEDKIKSAS</sequence>
<evidence type="ECO:0000256" key="3">
    <source>
        <dbReference type="ARBA" id="ARBA00008429"/>
    </source>
</evidence>
<accession>A0AAD9MMQ6</accession>
<dbReference type="Gene3D" id="3.30.980.10">
    <property type="entry name" value="Threonyl-trna Synthetase, Chain A, domain 2"/>
    <property type="match status" value="1"/>
</dbReference>
<dbReference type="Pfam" id="PF07973">
    <property type="entry name" value="tRNA_SAD"/>
    <property type="match status" value="1"/>
</dbReference>
<keyword evidence="10" id="KW-1185">Reference proteome</keyword>
<keyword evidence="5" id="KW-0479">Metal-binding</keyword>
<keyword evidence="7" id="KW-0648">Protein biosynthesis</keyword>
<evidence type="ECO:0000256" key="1">
    <source>
        <dbReference type="ARBA" id="ARBA00001947"/>
    </source>
</evidence>
<evidence type="ECO:0000259" key="8">
    <source>
        <dbReference type="SMART" id="SM00863"/>
    </source>
</evidence>
<dbReference type="PANTHER" id="PTHR43462">
    <property type="entry name" value="ALANYL-TRNA EDITING PROTEIN"/>
    <property type="match status" value="1"/>
</dbReference>
<evidence type="ECO:0000256" key="2">
    <source>
        <dbReference type="ARBA" id="ARBA00004496"/>
    </source>
</evidence>
<comment type="subcellular location">
    <subcellularLocation>
        <location evidence="2">Cytoplasm</location>
    </subcellularLocation>
</comment>
<evidence type="ECO:0000256" key="7">
    <source>
        <dbReference type="ARBA" id="ARBA00022917"/>
    </source>
</evidence>
<reference evidence="9" key="1">
    <citation type="journal article" date="2023" name="Mol. Biol. Evol.">
        <title>Third-Generation Sequencing Reveals the Adaptive Role of the Epigenome in Three Deep-Sea Polychaetes.</title>
        <authorList>
            <person name="Perez M."/>
            <person name="Aroh O."/>
            <person name="Sun Y."/>
            <person name="Lan Y."/>
            <person name="Juniper S.K."/>
            <person name="Young C.R."/>
            <person name="Angers B."/>
            <person name="Qian P.Y."/>
        </authorList>
    </citation>
    <scope>NUCLEOTIDE SEQUENCE</scope>
    <source>
        <strain evidence="9">P08H-3</strain>
    </source>
</reference>
<dbReference type="SUPFAM" id="SSF55186">
    <property type="entry name" value="ThrRS/AlaRS common domain"/>
    <property type="match status" value="1"/>
</dbReference>
<dbReference type="InterPro" id="IPR018163">
    <property type="entry name" value="Thr/Ala-tRNA-synth_IIc_edit"/>
</dbReference>
<evidence type="ECO:0000313" key="10">
    <source>
        <dbReference type="Proteomes" id="UP001208570"/>
    </source>
</evidence>
<feature type="domain" description="Threonyl/alanyl tRNA synthetase SAD" evidence="8">
    <location>
        <begin position="142"/>
        <end position="185"/>
    </location>
</feature>
<protein>
    <recommendedName>
        <fullName evidence="8">Threonyl/alanyl tRNA synthetase SAD domain-containing protein</fullName>
    </recommendedName>
</protein>
<evidence type="ECO:0000256" key="5">
    <source>
        <dbReference type="ARBA" id="ARBA00022723"/>
    </source>
</evidence>
<dbReference type="AlphaFoldDB" id="A0AAD9MMQ6"/>
<comment type="similarity">
    <text evidence="3">Belongs to the class-II aminoacyl-tRNA synthetase family. Alax-L subfamily.</text>
</comment>
<dbReference type="SMART" id="SM00863">
    <property type="entry name" value="tRNA_SAD"/>
    <property type="match status" value="1"/>
</dbReference>
<name>A0AAD9MMQ6_9ANNE</name>
<keyword evidence="6" id="KW-0862">Zinc</keyword>
<dbReference type="Proteomes" id="UP001208570">
    <property type="component" value="Unassembled WGS sequence"/>
</dbReference>
<dbReference type="InterPro" id="IPR051335">
    <property type="entry name" value="Alanyl-tRNA_Editing_Enzymes"/>
</dbReference>
<dbReference type="InterPro" id="IPR012947">
    <property type="entry name" value="tRNA_SAD"/>
</dbReference>
<organism evidence="9 10">
    <name type="scientific">Paralvinella palmiformis</name>
    <dbReference type="NCBI Taxonomy" id="53620"/>
    <lineage>
        <taxon>Eukaryota</taxon>
        <taxon>Metazoa</taxon>
        <taxon>Spiralia</taxon>
        <taxon>Lophotrochozoa</taxon>
        <taxon>Annelida</taxon>
        <taxon>Polychaeta</taxon>
        <taxon>Sedentaria</taxon>
        <taxon>Canalipalpata</taxon>
        <taxon>Terebellida</taxon>
        <taxon>Terebelliformia</taxon>
        <taxon>Alvinellidae</taxon>
        <taxon>Paralvinella</taxon>
    </lineage>
</organism>
<dbReference type="GO" id="GO:0006412">
    <property type="term" value="P:translation"/>
    <property type="evidence" value="ECO:0007669"/>
    <property type="project" value="UniProtKB-KW"/>
</dbReference>
<evidence type="ECO:0000256" key="4">
    <source>
        <dbReference type="ARBA" id="ARBA00022490"/>
    </source>
</evidence>